<protein>
    <recommendedName>
        <fullName evidence="3">YqhG family protein</fullName>
    </recommendedName>
</protein>
<reference evidence="1 2" key="1">
    <citation type="submission" date="2019-11" db="EMBL/GenBank/DDBJ databases">
        <authorList>
            <person name="Li J."/>
        </authorList>
    </citation>
    <scope>NUCLEOTIDE SEQUENCE [LARGE SCALE GENOMIC DNA]</scope>
    <source>
        <strain evidence="1 2">J4</strain>
    </source>
</reference>
<evidence type="ECO:0000313" key="1">
    <source>
        <dbReference type="EMBL" id="MRG86571.1"/>
    </source>
</evidence>
<dbReference type="Pfam" id="PF11079">
    <property type="entry name" value="YqhG"/>
    <property type="match status" value="1"/>
</dbReference>
<evidence type="ECO:0008006" key="3">
    <source>
        <dbReference type="Google" id="ProtNLM"/>
    </source>
</evidence>
<gene>
    <name evidence="1" type="ORF">GH754_09530</name>
</gene>
<dbReference type="Proteomes" id="UP000480185">
    <property type="component" value="Unassembled WGS sequence"/>
</dbReference>
<keyword evidence="2" id="KW-1185">Reference proteome</keyword>
<organism evidence="1 2">
    <name type="scientific">Salinibacillus xinjiangensis</name>
    <dbReference type="NCBI Taxonomy" id="1229268"/>
    <lineage>
        <taxon>Bacteria</taxon>
        <taxon>Bacillati</taxon>
        <taxon>Bacillota</taxon>
        <taxon>Bacilli</taxon>
        <taxon>Bacillales</taxon>
        <taxon>Bacillaceae</taxon>
        <taxon>Salinibacillus</taxon>
    </lineage>
</organism>
<dbReference type="EMBL" id="WJNH01000005">
    <property type="protein sequence ID" value="MRG86571.1"/>
    <property type="molecule type" value="Genomic_DNA"/>
</dbReference>
<accession>A0A6G1X6D9</accession>
<proteinExistence type="predicted"/>
<name>A0A6G1X6D9_9BACI</name>
<evidence type="ECO:0000313" key="2">
    <source>
        <dbReference type="Proteomes" id="UP000480185"/>
    </source>
</evidence>
<dbReference type="RefSeq" id="WP_153728474.1">
    <property type="nucleotide sequence ID" value="NZ_WJNH01000005.1"/>
</dbReference>
<sequence length="274" mass="32501">MEQQAIHNYLVNFFTLNKCEIKENESGKLTVTLNEDLDRLLMNRPFYWEYIKKIGQEGTPATLTFLSSPDRREEKGEWIHFGSPRLHQIFQSQLQQGRFTMQYEQTNRSSLQPWLVSNIRISYKGRQKKDEILSIGLQLINGTMVFNFMELIQDLSFSSVIPDYCYTISPIIRITSGYKRIENYIQQYIDSQKHEWAEDAFNHFNKEKEILNHFYESYLAASDEEDKEELTTRYQNELDHLQKRLMPEIQVETINGGLFYLSEETKNQVIKGLH</sequence>
<dbReference type="OrthoDB" id="2433584at2"/>
<comment type="caution">
    <text evidence="1">The sequence shown here is derived from an EMBL/GenBank/DDBJ whole genome shotgun (WGS) entry which is preliminary data.</text>
</comment>
<dbReference type="InterPro" id="IPR024562">
    <property type="entry name" value="YqhG"/>
</dbReference>
<dbReference type="AlphaFoldDB" id="A0A6G1X6D9"/>